<sequence>MSKLNINLVLCHEIDKGTGALKGIHNQFKKEEKGVTFSLVMFISAIDQMERDLHLILLAGDGKQKILRKVTVEQAEKQASNDMHVNTFTDVGLETGLYEFRVFSTPISDETVSMEKLAKEGTLESLVKLKIV</sequence>
<organism evidence="1 2">
    <name type="scientific">Alkalihalobacterium chitinilyticum</name>
    <dbReference type="NCBI Taxonomy" id="2980103"/>
    <lineage>
        <taxon>Bacteria</taxon>
        <taxon>Bacillati</taxon>
        <taxon>Bacillota</taxon>
        <taxon>Bacilli</taxon>
        <taxon>Bacillales</taxon>
        <taxon>Bacillaceae</taxon>
        <taxon>Alkalihalobacterium</taxon>
    </lineage>
</organism>
<evidence type="ECO:0000313" key="2">
    <source>
        <dbReference type="Proteomes" id="UP001148125"/>
    </source>
</evidence>
<accession>A0ABT5VMI7</accession>
<comment type="caution">
    <text evidence="1">The sequence shown here is derived from an EMBL/GenBank/DDBJ whole genome shotgun (WGS) entry which is preliminary data.</text>
</comment>
<gene>
    <name evidence="1" type="ORF">N7Z68_20375</name>
</gene>
<proteinExistence type="predicted"/>
<evidence type="ECO:0000313" key="1">
    <source>
        <dbReference type="EMBL" id="MDE5415708.1"/>
    </source>
</evidence>
<name>A0ABT5VMI7_9BACI</name>
<dbReference type="RefSeq" id="WP_275120309.1">
    <property type="nucleotide sequence ID" value="NZ_JAOTPO010000019.1"/>
</dbReference>
<reference evidence="1" key="1">
    <citation type="submission" date="2024-05" db="EMBL/GenBank/DDBJ databases">
        <title>Alkalihalobacillus sp. strain MEB203 novel alkaliphilic bacterium from Lonar Lake, India.</title>
        <authorList>
            <person name="Joshi A."/>
            <person name="Thite S."/>
            <person name="Mengade P."/>
        </authorList>
    </citation>
    <scope>NUCLEOTIDE SEQUENCE</scope>
    <source>
        <strain evidence="1">MEB 203</strain>
    </source>
</reference>
<keyword evidence="2" id="KW-1185">Reference proteome</keyword>
<dbReference type="EMBL" id="JAOTPO010000019">
    <property type="protein sequence ID" value="MDE5415708.1"/>
    <property type="molecule type" value="Genomic_DNA"/>
</dbReference>
<protein>
    <submittedName>
        <fullName evidence="1">Uncharacterized protein</fullName>
    </submittedName>
</protein>
<dbReference type="Proteomes" id="UP001148125">
    <property type="component" value="Unassembled WGS sequence"/>
</dbReference>